<dbReference type="AlphaFoldDB" id="A0A6J7FMH3"/>
<dbReference type="EMBL" id="CAEZYR010000061">
    <property type="protein sequence ID" value="CAB4749437.1"/>
    <property type="molecule type" value="Genomic_DNA"/>
</dbReference>
<evidence type="ECO:0000313" key="1">
    <source>
        <dbReference type="EMBL" id="CAB4749437.1"/>
    </source>
</evidence>
<evidence type="ECO:0000313" key="4">
    <source>
        <dbReference type="EMBL" id="CAB4991412.1"/>
    </source>
</evidence>
<name>A0A6J7FMH3_9ZZZZ</name>
<sequence length="145" mass="15658">MPTKVRSLLVVFAVGAITIFVVAYRANSDPSANNGCNQPAAIEVLYPQCKTLVFNQAQVGVDMAPGYRVELTLNGVAIPLDQLQNRPAASTVDLRTAPDLFIFTPGPGKAIEKLKPGINDAAITYRKISENAATTTRFAWYFNAN</sequence>
<evidence type="ECO:0000313" key="3">
    <source>
        <dbReference type="EMBL" id="CAB4896832.1"/>
    </source>
</evidence>
<proteinExistence type="predicted"/>
<accession>A0A6J7FMH3</accession>
<organism evidence="3">
    <name type="scientific">freshwater metagenome</name>
    <dbReference type="NCBI Taxonomy" id="449393"/>
    <lineage>
        <taxon>unclassified sequences</taxon>
        <taxon>metagenomes</taxon>
        <taxon>ecological metagenomes</taxon>
    </lineage>
</organism>
<evidence type="ECO:0000313" key="2">
    <source>
        <dbReference type="EMBL" id="CAB4819016.1"/>
    </source>
</evidence>
<dbReference type="EMBL" id="CAFBMH010000014">
    <property type="protein sequence ID" value="CAB4896832.1"/>
    <property type="molecule type" value="Genomic_DNA"/>
</dbReference>
<dbReference type="EMBL" id="CAFBOS010000049">
    <property type="protein sequence ID" value="CAB4991412.1"/>
    <property type="molecule type" value="Genomic_DNA"/>
</dbReference>
<protein>
    <submittedName>
        <fullName evidence="3">Unannotated protein</fullName>
    </submittedName>
</protein>
<dbReference type="EMBL" id="CAFABA010000015">
    <property type="protein sequence ID" value="CAB4819016.1"/>
    <property type="molecule type" value="Genomic_DNA"/>
</dbReference>
<gene>
    <name evidence="1" type="ORF">UFOPK2754_01716</name>
    <name evidence="2" type="ORF">UFOPK3139_00580</name>
    <name evidence="3" type="ORF">UFOPK3543_00628</name>
    <name evidence="4" type="ORF">UFOPK3967_01028</name>
</gene>
<reference evidence="3" key="1">
    <citation type="submission" date="2020-05" db="EMBL/GenBank/DDBJ databases">
        <authorList>
            <person name="Chiriac C."/>
            <person name="Salcher M."/>
            <person name="Ghai R."/>
            <person name="Kavagutti S V."/>
        </authorList>
    </citation>
    <scope>NUCLEOTIDE SEQUENCE</scope>
</reference>